<dbReference type="PANTHER" id="PTHR34580">
    <property type="match status" value="1"/>
</dbReference>
<dbReference type="Proteomes" id="UP000275368">
    <property type="component" value="Chromosome"/>
</dbReference>
<dbReference type="GO" id="GO:0003700">
    <property type="term" value="F:DNA-binding transcription factor activity"/>
    <property type="evidence" value="ECO:0007669"/>
    <property type="project" value="InterPro"/>
</dbReference>
<dbReference type="InterPro" id="IPR036390">
    <property type="entry name" value="WH_DNA-bd_sf"/>
</dbReference>
<dbReference type="InterPro" id="IPR001034">
    <property type="entry name" value="DeoR_HTH"/>
</dbReference>
<organism evidence="1 2">
    <name type="scientific">Paenibacillus baekrokdamisoli</name>
    <dbReference type="NCBI Taxonomy" id="1712516"/>
    <lineage>
        <taxon>Bacteria</taxon>
        <taxon>Bacillati</taxon>
        <taxon>Bacillota</taxon>
        <taxon>Bacilli</taxon>
        <taxon>Bacillales</taxon>
        <taxon>Paenibacillaceae</taxon>
        <taxon>Paenibacillus</taxon>
    </lineage>
</organism>
<name>A0A3G9JDZ4_9BACL</name>
<dbReference type="PANTHER" id="PTHR34580:SF1">
    <property type="entry name" value="PROTEIN PAFC"/>
    <property type="match status" value="1"/>
</dbReference>
<accession>A0A3G9JDZ4</accession>
<dbReference type="InterPro" id="IPR057727">
    <property type="entry name" value="WCX_dom"/>
</dbReference>
<dbReference type="AlphaFoldDB" id="A0A3G9JDZ4"/>
<dbReference type="Gene3D" id="1.10.10.10">
    <property type="entry name" value="Winged helix-like DNA-binding domain superfamily/Winged helix DNA-binding domain"/>
    <property type="match status" value="1"/>
</dbReference>
<dbReference type="SUPFAM" id="SSF46785">
    <property type="entry name" value="Winged helix' DNA-binding domain"/>
    <property type="match status" value="1"/>
</dbReference>
<dbReference type="Pfam" id="PF08279">
    <property type="entry name" value="HTH_11"/>
    <property type="match status" value="1"/>
</dbReference>
<dbReference type="PROSITE" id="PS51000">
    <property type="entry name" value="HTH_DEOR_2"/>
    <property type="match status" value="1"/>
</dbReference>
<dbReference type="Pfam" id="PF25583">
    <property type="entry name" value="WCX"/>
    <property type="match status" value="1"/>
</dbReference>
<dbReference type="InterPro" id="IPR026881">
    <property type="entry name" value="WYL_dom"/>
</dbReference>
<dbReference type="InterPro" id="IPR028349">
    <property type="entry name" value="PafC-like"/>
</dbReference>
<protein>
    <submittedName>
        <fullName evidence="1">Transcriptional regulator</fullName>
    </submittedName>
</protein>
<reference evidence="1 2" key="1">
    <citation type="submission" date="2018-11" db="EMBL/GenBank/DDBJ databases">
        <title>Complete genome sequence of Paenibacillus baekrokdamisoli strain KCTC 33723.</title>
        <authorList>
            <person name="Kang S.W."/>
            <person name="Lee K.C."/>
            <person name="Kim K.K."/>
            <person name="Kim J.S."/>
            <person name="Kim D.S."/>
            <person name="Ko S.H."/>
            <person name="Yang S.H."/>
            <person name="Lee J.S."/>
        </authorList>
    </citation>
    <scope>NUCLEOTIDE SEQUENCE [LARGE SCALE GENOMIC DNA]</scope>
    <source>
        <strain evidence="1 2">KCTC 33723</strain>
    </source>
</reference>
<dbReference type="InterPro" id="IPR013196">
    <property type="entry name" value="HTH_11"/>
</dbReference>
<dbReference type="PIRSF" id="PIRSF016838">
    <property type="entry name" value="PafC"/>
    <property type="match status" value="1"/>
</dbReference>
<keyword evidence="2" id="KW-1185">Reference proteome</keyword>
<gene>
    <name evidence="1" type="ORF">Back11_54560</name>
</gene>
<dbReference type="InterPro" id="IPR036388">
    <property type="entry name" value="WH-like_DNA-bd_sf"/>
</dbReference>
<evidence type="ECO:0000313" key="1">
    <source>
        <dbReference type="EMBL" id="BBH24111.1"/>
    </source>
</evidence>
<proteinExistence type="predicted"/>
<dbReference type="EMBL" id="AP019308">
    <property type="protein sequence ID" value="BBH24111.1"/>
    <property type="molecule type" value="Genomic_DNA"/>
</dbReference>
<sequence length="318" mass="36337">MRADRLLSILLLLQNNTRMTSRELARKLEVSERTIFRDMEALSAAGIPVFAERGSTGGWALSEGYRTNLTGMKKEEVLSLLLVAPTTLLADMDLQKSFDTAFQKLLAASPTTMKRDADYARQRIHVDGAGWHQTNETVDWLPAIQEAVWEDRKLRVQYRRNDEIVERLVHPLGLVAKRSTWYLVAEVDAGFRTYRVSRFVSVHRLEENFKRPVDFDLARYWEQSVLTFKSNLPSYPAKLVIKEASLDRISSERYAKLLHSHPTETAGWHEADIEFQTLESACEIILSFGPQVKVLAPLELRTLVLAEASATVRLYEDN</sequence>
<dbReference type="OrthoDB" id="9815009at2"/>
<dbReference type="KEGG" id="pbk:Back11_54560"/>
<evidence type="ECO:0000313" key="2">
    <source>
        <dbReference type="Proteomes" id="UP000275368"/>
    </source>
</evidence>
<dbReference type="Pfam" id="PF13280">
    <property type="entry name" value="WYL"/>
    <property type="match status" value="1"/>
</dbReference>
<dbReference type="PROSITE" id="PS52050">
    <property type="entry name" value="WYL"/>
    <property type="match status" value="1"/>
</dbReference>
<dbReference type="InterPro" id="IPR051534">
    <property type="entry name" value="CBASS_pafABC_assoc_protein"/>
</dbReference>
<dbReference type="RefSeq" id="WP_125664101.1">
    <property type="nucleotide sequence ID" value="NZ_AP019308.1"/>
</dbReference>